<keyword evidence="5 7" id="KW-0472">Membrane</keyword>
<keyword evidence="6 7" id="KW-0998">Cell outer membrane</keyword>
<feature type="signal peptide" evidence="8">
    <location>
        <begin position="1"/>
        <end position="27"/>
    </location>
</feature>
<sequence length="1008" mass="111882">MRTMLTFVFRFKFALLLAVFPMQNAQAQDTLEVSGSITTPDGAPIPFANVLVKDTDTGTSADMDGNYSITASSDAILVFSYVGFGTEEIPVNNQTVIHVQLKEDVAALDEVVVVGYGTQQKKDLTSAISIVKSDQIQKRQTTTIAESLQGLAPGVNVRGGGRPGQEARIEIRGLKNLQSANPLYVIDGLITTANRDFNPNDIESVQILKDAAAAAIYGSRAANGVVIITTKKGRSGPLKVSASSKMSLTEVPRYDLAGQEEFVRLNNMAYDNAGLSRQELDLNVNTDWQKEVFRTGLIQDHNVSFSGGGDNSSYFISTNYFGNKGTVISTDFDRVSLRVNTSGRKGIFSVGENLALSNSKTEETGAPEAFRGNPFIDVIRLFPTIPVYDDENPGGYGYGKQGVANTFAANPVAIANLIDRKTENFRIRGNLWAEIDPFPFLKYRFNFGYETSFDDYLYLRREGNWTLNQPYEPSFTNQNKAQSETKLLENTLTFDQEFGKHHITLVAGTTYQKNNYEQINGTKRNLLVNPNTGEYFDVLDLGDQGIVGGFRNESTLISYLGRLEYNYDDRYLLNAVLRRDGSSKFSDENKWSNFPSVSLGWRLNNESFFRSETISDLKLRASYGELGSGDIPDYQYIGLINTFGAIALGDGQTLYPSATQVRLANSQLRWETLKQTNIGIDLGLFDNRLQLTADYFIARTENVLFEFPILLTTGNDGGSPLINAATVENRGFEFNAAYNQVVNDDLSFNASLNLSTLRNELISLGSGLNESIQGNTITRSGEPVGMWYVLQTDGLFQSQEEIDNYTNSQGQVIMPDAQPGDIRFKDVNDDGQITNKDKTVVESPWPDFEMGFNAGVQYKDFDFSMNWIGSFGATVYNGFRSIVDRFDDDSNYRSGIQPWTPENPDTNFPRVVKGTTLNARGDSDRWLENGSFARLKYIGIGYNVPTELLGKIGFDRARISLSAQNIITITRYNGLDPEFSNNDIFQRGVDFGSFPNVKTYSLGIEFGF</sequence>
<evidence type="ECO:0000256" key="6">
    <source>
        <dbReference type="ARBA" id="ARBA00023237"/>
    </source>
</evidence>
<dbReference type="Gene3D" id="2.40.170.20">
    <property type="entry name" value="TonB-dependent receptor, beta-barrel domain"/>
    <property type="match status" value="1"/>
</dbReference>
<evidence type="ECO:0000256" key="4">
    <source>
        <dbReference type="ARBA" id="ARBA00022692"/>
    </source>
</evidence>
<dbReference type="InterPro" id="IPR023996">
    <property type="entry name" value="TonB-dep_OMP_SusC/RagA"/>
</dbReference>
<feature type="domain" description="TonB-dependent receptor plug" evidence="9">
    <location>
        <begin position="121"/>
        <end position="225"/>
    </location>
</feature>
<dbReference type="InterPro" id="IPR023997">
    <property type="entry name" value="TonB-dep_OMP_SusC/RagA_CS"/>
</dbReference>
<proteinExistence type="inferred from homology"/>
<dbReference type="PROSITE" id="PS52016">
    <property type="entry name" value="TONB_DEPENDENT_REC_3"/>
    <property type="match status" value="1"/>
</dbReference>
<comment type="caution">
    <text evidence="10">The sequence shown here is derived from an EMBL/GenBank/DDBJ whole genome shotgun (WGS) entry which is preliminary data.</text>
</comment>
<dbReference type="SUPFAM" id="SSF49464">
    <property type="entry name" value="Carboxypeptidase regulatory domain-like"/>
    <property type="match status" value="1"/>
</dbReference>
<evidence type="ECO:0000256" key="1">
    <source>
        <dbReference type="ARBA" id="ARBA00004571"/>
    </source>
</evidence>
<protein>
    <submittedName>
        <fullName evidence="10">TonB-dependent receptor</fullName>
    </submittedName>
</protein>
<name>A0A926Q4I7_9FLAO</name>
<evidence type="ECO:0000256" key="3">
    <source>
        <dbReference type="ARBA" id="ARBA00022452"/>
    </source>
</evidence>
<evidence type="ECO:0000313" key="10">
    <source>
        <dbReference type="EMBL" id="MBC9797126.1"/>
    </source>
</evidence>
<keyword evidence="11" id="KW-1185">Reference proteome</keyword>
<dbReference type="NCBIfam" id="TIGR04057">
    <property type="entry name" value="SusC_RagA_signa"/>
    <property type="match status" value="1"/>
</dbReference>
<dbReference type="Gene3D" id="2.170.130.10">
    <property type="entry name" value="TonB-dependent receptor, plug domain"/>
    <property type="match status" value="1"/>
</dbReference>
<dbReference type="InterPro" id="IPR008969">
    <property type="entry name" value="CarboxyPept-like_regulatory"/>
</dbReference>
<dbReference type="EMBL" id="JACVDC010000047">
    <property type="protein sequence ID" value="MBC9797126.1"/>
    <property type="molecule type" value="Genomic_DNA"/>
</dbReference>
<accession>A0A926Q4I7</accession>
<dbReference type="Proteomes" id="UP000653730">
    <property type="component" value="Unassembled WGS sequence"/>
</dbReference>
<keyword evidence="3 7" id="KW-1134">Transmembrane beta strand</keyword>
<keyword evidence="10" id="KW-0675">Receptor</keyword>
<evidence type="ECO:0000259" key="9">
    <source>
        <dbReference type="Pfam" id="PF07715"/>
    </source>
</evidence>
<evidence type="ECO:0000256" key="7">
    <source>
        <dbReference type="PROSITE-ProRule" id="PRU01360"/>
    </source>
</evidence>
<dbReference type="Pfam" id="PF07715">
    <property type="entry name" value="Plug"/>
    <property type="match status" value="1"/>
</dbReference>
<evidence type="ECO:0000256" key="8">
    <source>
        <dbReference type="SAM" id="SignalP"/>
    </source>
</evidence>
<evidence type="ECO:0000256" key="2">
    <source>
        <dbReference type="ARBA" id="ARBA00022448"/>
    </source>
</evidence>
<dbReference type="GO" id="GO:0009279">
    <property type="term" value="C:cell outer membrane"/>
    <property type="evidence" value="ECO:0007669"/>
    <property type="project" value="UniProtKB-SubCell"/>
</dbReference>
<keyword evidence="2 7" id="KW-0813">Transport</keyword>
<dbReference type="AlphaFoldDB" id="A0A926Q4I7"/>
<dbReference type="InterPro" id="IPR036942">
    <property type="entry name" value="Beta-barrel_TonB_sf"/>
</dbReference>
<comment type="subcellular location">
    <subcellularLocation>
        <location evidence="1 7">Cell outer membrane</location>
        <topology evidence="1 7">Multi-pass membrane protein</topology>
    </subcellularLocation>
</comment>
<evidence type="ECO:0000256" key="5">
    <source>
        <dbReference type="ARBA" id="ARBA00023136"/>
    </source>
</evidence>
<dbReference type="Pfam" id="PF13715">
    <property type="entry name" value="CarbopepD_reg_2"/>
    <property type="match status" value="1"/>
</dbReference>
<dbReference type="NCBIfam" id="TIGR04056">
    <property type="entry name" value="OMP_RagA_SusC"/>
    <property type="match status" value="1"/>
</dbReference>
<gene>
    <name evidence="10" type="ORF">IBL28_14200</name>
</gene>
<reference evidence="10 11" key="1">
    <citation type="submission" date="2020-09" db="EMBL/GenBank/DDBJ databases">
        <title>Sinomicrobium weinanense sp. nov., a halophilic bacteria isolated from saline-alkali soil.</title>
        <authorList>
            <person name="Wu P."/>
            <person name="Ren H."/>
            <person name="Mei Y."/>
            <person name="Liang Y."/>
            <person name="Chen Z."/>
        </authorList>
    </citation>
    <scope>NUCLEOTIDE SEQUENCE [LARGE SCALE GENOMIC DNA]</scope>
    <source>
        <strain evidence="10 11">FJxs</strain>
    </source>
</reference>
<keyword evidence="8" id="KW-0732">Signal</keyword>
<dbReference type="InterPro" id="IPR039426">
    <property type="entry name" value="TonB-dep_rcpt-like"/>
</dbReference>
<feature type="chain" id="PRO_5037710314" evidence="8">
    <location>
        <begin position="28"/>
        <end position="1008"/>
    </location>
</feature>
<evidence type="ECO:0000313" key="11">
    <source>
        <dbReference type="Proteomes" id="UP000653730"/>
    </source>
</evidence>
<dbReference type="RefSeq" id="WP_187966265.1">
    <property type="nucleotide sequence ID" value="NZ_JACVDC010000047.1"/>
</dbReference>
<keyword evidence="4 7" id="KW-0812">Transmembrane</keyword>
<dbReference type="SUPFAM" id="SSF56935">
    <property type="entry name" value="Porins"/>
    <property type="match status" value="1"/>
</dbReference>
<comment type="similarity">
    <text evidence="7">Belongs to the TonB-dependent receptor family.</text>
</comment>
<dbReference type="InterPro" id="IPR012910">
    <property type="entry name" value="Plug_dom"/>
</dbReference>
<dbReference type="InterPro" id="IPR037066">
    <property type="entry name" value="Plug_dom_sf"/>
</dbReference>
<organism evidence="10 11">
    <name type="scientific">Sinomicrobium weinanense</name>
    <dbReference type="NCBI Taxonomy" id="2842200"/>
    <lineage>
        <taxon>Bacteria</taxon>
        <taxon>Pseudomonadati</taxon>
        <taxon>Bacteroidota</taxon>
        <taxon>Flavobacteriia</taxon>
        <taxon>Flavobacteriales</taxon>
        <taxon>Flavobacteriaceae</taxon>
        <taxon>Sinomicrobium</taxon>
    </lineage>
</organism>